<sequence>MLGEFLANWMIFIFKPANIPPFRELFDRENNQDRLKNITEFSIIEQHVICLICSGKAVEDGNHRGYLIFLFKSSINVYSLDTWFSPEKSIYRVHKPSANNRQRQGTSLQGAESDVSLTTAKAGQRASSTCKQGTSLQGTMITRNRRNQNFLREKKYISKLKSTYFQETRSTIAAPSGLRQGTGTKVGNPVEVNSEKDSGINERRSNLRTNHEVALLQCVTWKKRKAPSAVIAACPDETFLSLSLKMRKELLQFLLNSKRPGLWESCRGLGVTSVRVAYTQKSSAYDSSDFEHQHIRSQISQYCDMIMELQLT</sequence>
<evidence type="ECO:0000256" key="1">
    <source>
        <dbReference type="SAM" id="MobiDB-lite"/>
    </source>
</evidence>
<organism evidence="2 3">
    <name type="scientific">Caenorhabditis briggsae</name>
    <dbReference type="NCBI Taxonomy" id="6238"/>
    <lineage>
        <taxon>Eukaryota</taxon>
        <taxon>Metazoa</taxon>
        <taxon>Ecdysozoa</taxon>
        <taxon>Nematoda</taxon>
        <taxon>Chromadorea</taxon>
        <taxon>Rhabditida</taxon>
        <taxon>Rhabditina</taxon>
        <taxon>Rhabditomorpha</taxon>
        <taxon>Rhabditoidea</taxon>
        <taxon>Rhabditidae</taxon>
        <taxon>Peloderinae</taxon>
        <taxon>Caenorhabditis</taxon>
    </lineage>
</organism>
<evidence type="ECO:0000313" key="3">
    <source>
        <dbReference type="Proteomes" id="UP000827892"/>
    </source>
</evidence>
<dbReference type="Proteomes" id="UP000827892">
    <property type="component" value="Chromosome X"/>
</dbReference>
<dbReference type="EMBL" id="CP090896">
    <property type="protein sequence ID" value="ULT81540.1"/>
    <property type="molecule type" value="Genomic_DNA"/>
</dbReference>
<dbReference type="AlphaFoldDB" id="A0AAE9CUH4"/>
<feature type="compositionally biased region" description="Polar residues" evidence="1">
    <location>
        <begin position="175"/>
        <end position="185"/>
    </location>
</feature>
<feature type="region of interest" description="Disordered" evidence="1">
    <location>
        <begin position="96"/>
        <end position="135"/>
    </location>
</feature>
<feature type="compositionally biased region" description="Polar residues" evidence="1">
    <location>
        <begin position="97"/>
        <end position="135"/>
    </location>
</feature>
<evidence type="ECO:0000313" key="2">
    <source>
        <dbReference type="EMBL" id="ULT81540.1"/>
    </source>
</evidence>
<protein>
    <submittedName>
        <fullName evidence="2">Uncharacterized protein</fullName>
    </submittedName>
</protein>
<gene>
    <name evidence="2" type="ORF">L3Y34_011482</name>
</gene>
<name>A0AAE9CUH4_CAEBR</name>
<feature type="region of interest" description="Disordered" evidence="1">
    <location>
        <begin position="175"/>
        <end position="199"/>
    </location>
</feature>
<proteinExistence type="predicted"/>
<accession>A0AAE9CUH4</accession>
<reference evidence="2 3" key="1">
    <citation type="submission" date="2022-05" db="EMBL/GenBank/DDBJ databases">
        <title>Chromosome-level reference genomes for two strains of Caenorhabditis briggsae: an improved platform for comparative genomics.</title>
        <authorList>
            <person name="Stevens L."/>
            <person name="Andersen E.C."/>
        </authorList>
    </citation>
    <scope>NUCLEOTIDE SEQUENCE [LARGE SCALE GENOMIC DNA]</scope>
    <source>
        <strain evidence="2">QX1410_ONT</strain>
        <tissue evidence="2">Whole-organism</tissue>
    </source>
</reference>